<feature type="transmembrane region" description="Helical" evidence="6">
    <location>
        <begin position="163"/>
        <end position="182"/>
    </location>
</feature>
<dbReference type="PANTHER" id="PTHR10414">
    <property type="entry name" value="ETHANOLAMINEPHOSPHOTRANSFERASE"/>
    <property type="match status" value="1"/>
</dbReference>
<dbReference type="GO" id="GO:0016780">
    <property type="term" value="F:phosphotransferase activity, for other substituted phosphate groups"/>
    <property type="evidence" value="ECO:0007669"/>
    <property type="project" value="InterPro"/>
</dbReference>
<keyword evidence="6" id="KW-0812">Transmembrane</keyword>
<dbReference type="GO" id="GO:0008654">
    <property type="term" value="P:phospholipid biosynthetic process"/>
    <property type="evidence" value="ECO:0007669"/>
    <property type="project" value="InterPro"/>
</dbReference>
<feature type="transmembrane region" description="Helical" evidence="6">
    <location>
        <begin position="260"/>
        <end position="282"/>
    </location>
</feature>
<dbReference type="Gene3D" id="1.20.120.1760">
    <property type="match status" value="1"/>
</dbReference>
<dbReference type="PROSITE" id="PS00379">
    <property type="entry name" value="CDP_ALCOHOL_P_TRANSF"/>
    <property type="match status" value="1"/>
</dbReference>
<evidence type="ECO:0000256" key="6">
    <source>
        <dbReference type="SAM" id="Phobius"/>
    </source>
</evidence>
<keyword evidence="3 5" id="KW-0808">Transferase</keyword>
<evidence type="ECO:0000313" key="7">
    <source>
        <dbReference type="EMBL" id="CAF9930939.1"/>
    </source>
</evidence>
<keyword evidence="6" id="KW-1133">Transmembrane helix</keyword>
<dbReference type="InterPro" id="IPR000462">
    <property type="entry name" value="CDP-OH_P_trans"/>
</dbReference>
<name>A0A8H3IXE6_9LECA</name>
<dbReference type="OrthoDB" id="196717at2759"/>
<feature type="transmembrane region" description="Helical" evidence="6">
    <location>
        <begin position="194"/>
        <end position="216"/>
    </location>
</feature>
<accession>A0A8H3IXE6</accession>
<organism evidence="7 8">
    <name type="scientific">Heterodermia speciosa</name>
    <dbReference type="NCBI Taxonomy" id="116794"/>
    <lineage>
        <taxon>Eukaryota</taxon>
        <taxon>Fungi</taxon>
        <taxon>Dikarya</taxon>
        <taxon>Ascomycota</taxon>
        <taxon>Pezizomycotina</taxon>
        <taxon>Lecanoromycetes</taxon>
        <taxon>OSLEUM clade</taxon>
        <taxon>Lecanoromycetidae</taxon>
        <taxon>Caliciales</taxon>
        <taxon>Physciaceae</taxon>
        <taxon>Heterodermia</taxon>
    </lineage>
</organism>
<evidence type="ECO:0000256" key="4">
    <source>
        <dbReference type="ARBA" id="ARBA00023136"/>
    </source>
</evidence>
<dbReference type="InterPro" id="IPR043130">
    <property type="entry name" value="CDP-OH_PTrfase_TM_dom"/>
</dbReference>
<feature type="transmembrane region" description="Helical" evidence="6">
    <location>
        <begin position="228"/>
        <end position="248"/>
    </location>
</feature>
<evidence type="ECO:0008006" key="9">
    <source>
        <dbReference type="Google" id="ProtNLM"/>
    </source>
</evidence>
<dbReference type="AlphaFoldDB" id="A0A8H3IXE6"/>
<sequence>MLWYNPTLDQDMPRWVYASWAIGLFLYQTFDAVDGTQARRTRQSGPLGELFDHGVDACNTVLEVLLFAAATNLGQSWNTILTLFGATLTFYVQTWDEYYTQTLTLGIISGPVEGILTLCIVYAFTAVKGGGSFWQQSMLQTMGIKEHSIIPDYIHDLRFNEWFMVYGGFVLVFNTLQSTLNVMKARREQGKDVYAPLFGLLPYFVTWIFVPLYLYLQPVILHYHLIPFTFYVGLINAYSVGLIIIAHLTKSPTFPMYNVLTVPLGLAVADSMGPIIGLWPSVLGFGTYQIAFVFLCMGLAIGVYGSFVYDIITTICDYLDIWCLTIKYPYNEKDELKKSK</sequence>
<evidence type="ECO:0000256" key="1">
    <source>
        <dbReference type="ARBA" id="ARBA00004370"/>
    </source>
</evidence>
<dbReference type="GO" id="GO:0016020">
    <property type="term" value="C:membrane"/>
    <property type="evidence" value="ECO:0007669"/>
    <property type="project" value="UniProtKB-SubCell"/>
</dbReference>
<gene>
    <name evidence="7" type="ORF">HETSPECPRED_007752</name>
</gene>
<protein>
    <recommendedName>
        <fullName evidence="9">Ethanolaminephosphotransferase</fullName>
    </recommendedName>
</protein>
<evidence type="ECO:0000256" key="3">
    <source>
        <dbReference type="ARBA" id="ARBA00022679"/>
    </source>
</evidence>
<comment type="similarity">
    <text evidence="2 5">Belongs to the CDP-alcohol phosphatidyltransferase class-I family.</text>
</comment>
<dbReference type="InterPro" id="IPR014472">
    <property type="entry name" value="CHOPT"/>
</dbReference>
<evidence type="ECO:0000256" key="5">
    <source>
        <dbReference type="RuleBase" id="RU003750"/>
    </source>
</evidence>
<dbReference type="Proteomes" id="UP000664521">
    <property type="component" value="Unassembled WGS sequence"/>
</dbReference>
<comment type="subcellular location">
    <subcellularLocation>
        <location evidence="1">Membrane</location>
    </subcellularLocation>
</comment>
<feature type="transmembrane region" description="Helical" evidence="6">
    <location>
        <begin position="288"/>
        <end position="309"/>
    </location>
</feature>
<reference evidence="7" key="1">
    <citation type="submission" date="2021-03" db="EMBL/GenBank/DDBJ databases">
        <authorList>
            <person name="Tagirdzhanova G."/>
        </authorList>
    </citation>
    <scope>NUCLEOTIDE SEQUENCE</scope>
</reference>
<evidence type="ECO:0000313" key="8">
    <source>
        <dbReference type="Proteomes" id="UP000664521"/>
    </source>
</evidence>
<dbReference type="Pfam" id="PF01066">
    <property type="entry name" value="CDP-OH_P_transf"/>
    <property type="match status" value="1"/>
</dbReference>
<evidence type="ECO:0000256" key="2">
    <source>
        <dbReference type="ARBA" id="ARBA00010441"/>
    </source>
</evidence>
<keyword evidence="8" id="KW-1185">Reference proteome</keyword>
<dbReference type="PANTHER" id="PTHR10414:SF37">
    <property type="entry name" value="BB IN A BOXCAR, ISOFORM C"/>
    <property type="match status" value="1"/>
</dbReference>
<dbReference type="EMBL" id="CAJPDS010000057">
    <property type="protein sequence ID" value="CAF9930939.1"/>
    <property type="molecule type" value="Genomic_DNA"/>
</dbReference>
<proteinExistence type="inferred from homology"/>
<comment type="caution">
    <text evidence="7">The sequence shown here is derived from an EMBL/GenBank/DDBJ whole genome shotgun (WGS) entry which is preliminary data.</text>
</comment>
<feature type="transmembrane region" description="Helical" evidence="6">
    <location>
        <begin position="15"/>
        <end position="33"/>
    </location>
</feature>
<keyword evidence="4 6" id="KW-0472">Membrane</keyword>
<feature type="transmembrane region" description="Helical" evidence="6">
    <location>
        <begin position="103"/>
        <end position="124"/>
    </location>
</feature>
<dbReference type="PIRSF" id="PIRSF015665">
    <property type="entry name" value="CHOPT"/>
    <property type="match status" value="1"/>
</dbReference>
<dbReference type="InterPro" id="IPR048254">
    <property type="entry name" value="CDP_ALCOHOL_P_TRANSF_CS"/>
</dbReference>